<evidence type="ECO:0000313" key="3">
    <source>
        <dbReference type="EMBL" id="MDJ1184436.1"/>
    </source>
</evidence>
<dbReference type="InterPro" id="IPR011990">
    <property type="entry name" value="TPR-like_helical_dom_sf"/>
</dbReference>
<dbReference type="EMBL" id="JAQOSQ010000015">
    <property type="protein sequence ID" value="MDJ1184436.1"/>
    <property type="molecule type" value="Genomic_DNA"/>
</dbReference>
<name>A0ABT7BZ05_9CYAN</name>
<evidence type="ECO:0000256" key="1">
    <source>
        <dbReference type="PROSITE-ProRule" id="PRU00339"/>
    </source>
</evidence>
<dbReference type="Gene3D" id="1.25.40.10">
    <property type="entry name" value="Tetratricopeptide repeat domain"/>
    <property type="match status" value="2"/>
</dbReference>
<dbReference type="SUPFAM" id="SSF48452">
    <property type="entry name" value="TPR-like"/>
    <property type="match status" value="1"/>
</dbReference>
<sequence length="618" mass="70479">MERIALMGVDMTESEGIGKLVVLDLNGDLARQGFQVQLEIGPEGERAKLKSSGALPCEPQLSQEIAKHWLERYRVLGAPSSRQVQPKGLKLDGTIKAKVRACEQSAQSVSVRLNQWLESESFRKLDTKMREALQPEERVRFTIRTNCEEIQKLPWHTWQLFQQYPDAEIAFSSLEFEPSTVEMAAPTGKVRILAILGHSEDIDVQHDRQTLMNLPHADVTFLVEPQPGEISDRLWEQPWDILFFAGHSETEGDAGKIFINETDFLTLDDIWYGLRQAVNRGLKLAIFNSCDGLALARRLDETRIPQMIVMRDLVPDLVAQKFLLAFLLNFSDGKSFETSVREAREQLQGLEKSLPCASWLPVVWQHPDCISPRWDDLNGRSRRSSRRTTLFNRRRWGAIALAVAMGVLSQFWMRPKVATYLNNAGAHYINQERHDRAIPYFQLSLKIHPEQPSALNNLAGIYDLLQEKELALEMYRKSKRLGNPWGCHGEAISYVDNEQFSQAEALLRQCLLGMISQENAMGEYVVRSHLGFALFKIDSSIKLEDYAEATEHLQRAIILQPNEGLADCVFAQVLEAQGKLHRSLNHWSLCVQNAQDQHANEAEWIRMGKMKLRQSKKL</sequence>
<reference evidence="3 4" key="1">
    <citation type="submission" date="2023-01" db="EMBL/GenBank/DDBJ databases">
        <title>Novel diversity within Roseofilum (Cyanobacteria; Desertifilaceae) from marine benthic mats with descriptions of four novel species.</title>
        <authorList>
            <person name="Wang Y."/>
            <person name="Berthold D.E."/>
            <person name="Hu J."/>
            <person name="Lefler F.W."/>
            <person name="Laughinghouse H.D. IV."/>
        </authorList>
    </citation>
    <scope>NUCLEOTIDE SEQUENCE [LARGE SCALE GENOMIC DNA]</scope>
    <source>
        <strain evidence="3 4">BLCC-M143</strain>
    </source>
</reference>
<gene>
    <name evidence="3" type="ORF">PMH09_14715</name>
</gene>
<proteinExistence type="predicted"/>
<dbReference type="RefSeq" id="WP_283759090.1">
    <property type="nucleotide sequence ID" value="NZ_JAQOSQ010000015.1"/>
</dbReference>
<keyword evidence="4" id="KW-1185">Reference proteome</keyword>
<dbReference type="PROSITE" id="PS50005">
    <property type="entry name" value="TPR"/>
    <property type="match status" value="1"/>
</dbReference>
<dbReference type="Proteomes" id="UP001232992">
    <property type="component" value="Unassembled WGS sequence"/>
</dbReference>
<evidence type="ECO:0000259" key="2">
    <source>
        <dbReference type="Pfam" id="PF12770"/>
    </source>
</evidence>
<dbReference type="InterPro" id="IPR019734">
    <property type="entry name" value="TPR_rpt"/>
</dbReference>
<evidence type="ECO:0000313" key="4">
    <source>
        <dbReference type="Proteomes" id="UP001232992"/>
    </source>
</evidence>
<accession>A0ABT7BZ05</accession>
<organism evidence="3 4">
    <name type="scientific">Roseofilum casamattae BLCC-M143</name>
    <dbReference type="NCBI Taxonomy" id="3022442"/>
    <lineage>
        <taxon>Bacteria</taxon>
        <taxon>Bacillati</taxon>
        <taxon>Cyanobacteriota</taxon>
        <taxon>Cyanophyceae</taxon>
        <taxon>Desertifilales</taxon>
        <taxon>Desertifilaceae</taxon>
        <taxon>Roseofilum</taxon>
        <taxon>Roseofilum casamattae</taxon>
    </lineage>
</organism>
<keyword evidence="1" id="KW-0802">TPR repeat</keyword>
<comment type="caution">
    <text evidence="3">The sequence shown here is derived from an EMBL/GenBank/DDBJ whole genome shotgun (WGS) entry which is preliminary data.</text>
</comment>
<dbReference type="InterPro" id="IPR024983">
    <property type="entry name" value="CHAT_dom"/>
</dbReference>
<protein>
    <submittedName>
        <fullName evidence="3">CHAT domain-containing protein</fullName>
    </submittedName>
</protein>
<dbReference type="Pfam" id="PF12770">
    <property type="entry name" value="CHAT"/>
    <property type="match status" value="1"/>
</dbReference>
<feature type="repeat" description="TPR" evidence="1">
    <location>
        <begin position="418"/>
        <end position="451"/>
    </location>
</feature>
<feature type="domain" description="CHAT" evidence="2">
    <location>
        <begin position="216"/>
        <end position="352"/>
    </location>
</feature>
<dbReference type="SMART" id="SM00028">
    <property type="entry name" value="TPR"/>
    <property type="match status" value="3"/>
</dbReference>